<feature type="non-terminal residue" evidence="3">
    <location>
        <position position="222"/>
    </location>
</feature>
<organism evidence="3 4">
    <name type="scientific">Caulochytrium protostelioides</name>
    <dbReference type="NCBI Taxonomy" id="1555241"/>
    <lineage>
        <taxon>Eukaryota</taxon>
        <taxon>Fungi</taxon>
        <taxon>Fungi incertae sedis</taxon>
        <taxon>Chytridiomycota</taxon>
        <taxon>Chytridiomycota incertae sedis</taxon>
        <taxon>Chytridiomycetes</taxon>
        <taxon>Caulochytriales</taxon>
        <taxon>Caulochytriaceae</taxon>
        <taxon>Caulochytrium</taxon>
    </lineage>
</organism>
<feature type="compositionally biased region" description="Low complexity" evidence="1">
    <location>
        <begin position="62"/>
        <end position="95"/>
    </location>
</feature>
<sequence>PLADGLYDQHGYTPYQEGYDQSAYPVPAYDPNAYDPSTYEPAYQGQGYDAQRGPYDAQPDSYDAQQGQYDAQQGQYDAQQGQYDAQQGQYDAQQGPYDAQEGQYDSSQYDPNYATSYDPNAAYQQGYYDEQQLHEPLQEPPLPDEPAVPTDPLGRLRGHAVVCFGFGGYLITTFPTRQKRFTLNASGGTDEVDITLPGLVTFQTLPAAYPMSVAPFPPLGGA</sequence>
<evidence type="ECO:0000256" key="1">
    <source>
        <dbReference type="SAM" id="MobiDB-lite"/>
    </source>
</evidence>
<dbReference type="EMBL" id="ML012411">
    <property type="protein sequence ID" value="RKO95242.1"/>
    <property type="molecule type" value="Genomic_DNA"/>
</dbReference>
<evidence type="ECO:0000259" key="2">
    <source>
        <dbReference type="Pfam" id="PF12932"/>
    </source>
</evidence>
<protein>
    <recommendedName>
        <fullName evidence="2">Sec16 central conserved domain-containing protein</fullName>
    </recommendedName>
</protein>
<evidence type="ECO:0000313" key="4">
    <source>
        <dbReference type="Proteomes" id="UP000268535"/>
    </source>
</evidence>
<accession>A0A4P9WRI1</accession>
<name>A0A4P9WRI1_9FUNG</name>
<proteinExistence type="predicted"/>
<dbReference type="AlphaFoldDB" id="A0A4P9WRI1"/>
<feature type="non-terminal residue" evidence="3">
    <location>
        <position position="1"/>
    </location>
</feature>
<dbReference type="Pfam" id="PF12932">
    <property type="entry name" value="Sec16"/>
    <property type="match status" value="1"/>
</dbReference>
<reference evidence="4" key="1">
    <citation type="journal article" date="2018" name="Nat. Microbiol.">
        <title>Leveraging single-cell genomics to expand the fungal tree of life.</title>
        <authorList>
            <person name="Ahrendt S.R."/>
            <person name="Quandt C.A."/>
            <person name="Ciobanu D."/>
            <person name="Clum A."/>
            <person name="Salamov A."/>
            <person name="Andreopoulos B."/>
            <person name="Cheng J.F."/>
            <person name="Woyke T."/>
            <person name="Pelin A."/>
            <person name="Henrissat B."/>
            <person name="Reynolds N.K."/>
            <person name="Benny G.L."/>
            <person name="Smith M.E."/>
            <person name="James T.Y."/>
            <person name="Grigoriev I.V."/>
        </authorList>
    </citation>
    <scope>NUCLEOTIDE SEQUENCE [LARGE SCALE GENOMIC DNA]</scope>
    <source>
        <strain evidence="4">ATCC 52028</strain>
    </source>
</reference>
<feature type="region of interest" description="Disordered" evidence="1">
    <location>
        <begin position="1"/>
        <end position="119"/>
    </location>
</feature>
<gene>
    <name evidence="3" type="ORF">CAUPRSCDRAFT_13043</name>
</gene>
<dbReference type="InterPro" id="IPR024340">
    <property type="entry name" value="Sec16_CCD"/>
</dbReference>
<evidence type="ECO:0000313" key="3">
    <source>
        <dbReference type="EMBL" id="RKO95242.1"/>
    </source>
</evidence>
<feature type="domain" description="Sec16 central conserved" evidence="2">
    <location>
        <begin position="159"/>
        <end position="207"/>
    </location>
</feature>
<feature type="compositionally biased region" description="Polar residues" evidence="1">
    <location>
        <begin position="103"/>
        <end position="118"/>
    </location>
</feature>
<dbReference type="Proteomes" id="UP000268535">
    <property type="component" value="Unassembled WGS sequence"/>
</dbReference>